<sequence length="250" mass="28602">MSFASTSAQGRHYLMTKTMTKSSIVKSRIKNNFCLLSVNSFMGLSIDKINPEKISSTSGMEIVNVNHAGTIYFVQHKVKEVGATEEMNDQLEKRSHYGIAVDITGSSNEQHLIATHFDLYIRNSTDYTTQVMIQHKTDEWNYYLRVDKVGKIPYEEILAFYLPEHYADYLKSNLIQNVFNPLCRSNGGPTWSSILNCQSFTRTSINYLGYEFPSSVRITSDCIPTMMDFYLQTSLMKEKATEQTNELSKK</sequence>
<proteinExistence type="predicted"/>
<dbReference type="AlphaFoldDB" id="A0A815R1H8"/>
<protein>
    <submittedName>
        <fullName evidence="1">Uncharacterized protein</fullName>
    </submittedName>
</protein>
<reference evidence="1" key="1">
    <citation type="submission" date="2021-02" db="EMBL/GenBank/DDBJ databases">
        <authorList>
            <person name="Nowell W R."/>
        </authorList>
    </citation>
    <scope>NUCLEOTIDE SEQUENCE</scope>
</reference>
<evidence type="ECO:0000313" key="2">
    <source>
        <dbReference type="Proteomes" id="UP000663852"/>
    </source>
</evidence>
<accession>A0A815R1H8</accession>
<name>A0A815R1H8_ADIRI</name>
<gene>
    <name evidence="1" type="ORF">EDS130_LOCUS40685</name>
</gene>
<dbReference type="OrthoDB" id="9980383at2759"/>
<dbReference type="Proteomes" id="UP000663852">
    <property type="component" value="Unassembled WGS sequence"/>
</dbReference>
<evidence type="ECO:0000313" key="1">
    <source>
        <dbReference type="EMBL" id="CAF1469315.1"/>
    </source>
</evidence>
<dbReference type="EMBL" id="CAJNOJ010000500">
    <property type="protein sequence ID" value="CAF1469315.1"/>
    <property type="molecule type" value="Genomic_DNA"/>
</dbReference>
<comment type="caution">
    <text evidence="1">The sequence shown here is derived from an EMBL/GenBank/DDBJ whole genome shotgun (WGS) entry which is preliminary data.</text>
</comment>
<organism evidence="1 2">
    <name type="scientific">Adineta ricciae</name>
    <name type="common">Rotifer</name>
    <dbReference type="NCBI Taxonomy" id="249248"/>
    <lineage>
        <taxon>Eukaryota</taxon>
        <taxon>Metazoa</taxon>
        <taxon>Spiralia</taxon>
        <taxon>Gnathifera</taxon>
        <taxon>Rotifera</taxon>
        <taxon>Eurotatoria</taxon>
        <taxon>Bdelloidea</taxon>
        <taxon>Adinetida</taxon>
        <taxon>Adinetidae</taxon>
        <taxon>Adineta</taxon>
    </lineage>
</organism>